<keyword evidence="4" id="KW-1185">Reference proteome</keyword>
<comment type="similarity">
    <text evidence="1">Belongs to the plant acyltransferase family.</text>
</comment>
<proteinExistence type="inferred from homology"/>
<dbReference type="Proteomes" id="UP001367508">
    <property type="component" value="Unassembled WGS sequence"/>
</dbReference>
<sequence>MVPETSSLVFTVRRNPPKLIAPAKSTPHEIKLLSDIDDQNGLRYQLPLVQFYRYQPSMEGKDPVQVIRKALAKTLVFYYPFAGRLREGPNGKLMVDCNEKGVMFIEADADVTLQQFGNNFMPPFPCFDELLYNFPGSDGMIDTPLLLMQVTRLKCGGFIVGLRMNHTMCDGSGICQFLKALSEISLGASKPSILPVWNRELLCARDPPRITCIHHEYKQVSLEDSRSIFTPHQNRSFFFGPKQIASIRALLPHHLATKSTSFEILTACLWRVRTKALQWQNLDEEVRLLCIVNARFGKCKFNPPLPNGFYGNAFVFPAAVTTVGKLLGFPLGYALELVKKAKDEANEEYVQSVADLMAIKGRPCFTKLGSFMVSDLSKSGFTNVNFGWGKALYSGVAKGGLGNIPGVSFYVPYTNSKGEQGRAVPICLPEEAMERFEKELNDTLKINNHNSMLMSSL</sequence>
<name>A0AAN9Q0Q3_CANGL</name>
<keyword evidence="2" id="KW-0808">Transferase</keyword>
<dbReference type="EMBL" id="JAYMYQ010000008">
    <property type="protein sequence ID" value="KAK7314928.1"/>
    <property type="molecule type" value="Genomic_DNA"/>
</dbReference>
<dbReference type="GO" id="GO:0016740">
    <property type="term" value="F:transferase activity"/>
    <property type="evidence" value="ECO:0007669"/>
    <property type="project" value="UniProtKB-KW"/>
</dbReference>
<organism evidence="3 4">
    <name type="scientific">Canavalia gladiata</name>
    <name type="common">Sword bean</name>
    <name type="synonym">Dolichos gladiatus</name>
    <dbReference type="NCBI Taxonomy" id="3824"/>
    <lineage>
        <taxon>Eukaryota</taxon>
        <taxon>Viridiplantae</taxon>
        <taxon>Streptophyta</taxon>
        <taxon>Embryophyta</taxon>
        <taxon>Tracheophyta</taxon>
        <taxon>Spermatophyta</taxon>
        <taxon>Magnoliopsida</taxon>
        <taxon>eudicotyledons</taxon>
        <taxon>Gunneridae</taxon>
        <taxon>Pentapetalae</taxon>
        <taxon>rosids</taxon>
        <taxon>fabids</taxon>
        <taxon>Fabales</taxon>
        <taxon>Fabaceae</taxon>
        <taxon>Papilionoideae</taxon>
        <taxon>50 kb inversion clade</taxon>
        <taxon>NPAAA clade</taxon>
        <taxon>indigoferoid/millettioid clade</taxon>
        <taxon>Phaseoleae</taxon>
        <taxon>Canavalia</taxon>
    </lineage>
</organism>
<dbReference type="AlphaFoldDB" id="A0AAN9Q0Q3"/>
<evidence type="ECO:0000256" key="2">
    <source>
        <dbReference type="ARBA" id="ARBA00022679"/>
    </source>
</evidence>
<reference evidence="3 4" key="1">
    <citation type="submission" date="2024-01" db="EMBL/GenBank/DDBJ databases">
        <title>The genomes of 5 underutilized Papilionoideae crops provide insights into root nodulation and disease resistanc.</title>
        <authorList>
            <person name="Jiang F."/>
        </authorList>
    </citation>
    <scope>NUCLEOTIDE SEQUENCE [LARGE SCALE GENOMIC DNA]</scope>
    <source>
        <strain evidence="3">LVBAO_FW01</strain>
        <tissue evidence="3">Leaves</tissue>
    </source>
</reference>
<protein>
    <submittedName>
        <fullName evidence="3">Uncharacterized protein</fullName>
    </submittedName>
</protein>
<dbReference type="PANTHER" id="PTHR31147:SF66">
    <property type="entry name" value="OS05G0315700 PROTEIN"/>
    <property type="match status" value="1"/>
</dbReference>
<evidence type="ECO:0000256" key="1">
    <source>
        <dbReference type="ARBA" id="ARBA00009861"/>
    </source>
</evidence>
<dbReference type="PANTHER" id="PTHR31147">
    <property type="entry name" value="ACYL TRANSFERASE 4"/>
    <property type="match status" value="1"/>
</dbReference>
<accession>A0AAN9Q0Q3</accession>
<dbReference type="InterPro" id="IPR023213">
    <property type="entry name" value="CAT-like_dom_sf"/>
</dbReference>
<evidence type="ECO:0000313" key="4">
    <source>
        <dbReference type="Proteomes" id="UP001367508"/>
    </source>
</evidence>
<dbReference type="Gene3D" id="3.30.559.10">
    <property type="entry name" value="Chloramphenicol acetyltransferase-like domain"/>
    <property type="match status" value="2"/>
</dbReference>
<dbReference type="Pfam" id="PF02458">
    <property type="entry name" value="Transferase"/>
    <property type="match status" value="1"/>
</dbReference>
<dbReference type="InterPro" id="IPR050898">
    <property type="entry name" value="Plant_acyltransferase"/>
</dbReference>
<gene>
    <name evidence="3" type="ORF">VNO77_33458</name>
</gene>
<evidence type="ECO:0000313" key="3">
    <source>
        <dbReference type="EMBL" id="KAK7314928.1"/>
    </source>
</evidence>
<comment type="caution">
    <text evidence="3">The sequence shown here is derived from an EMBL/GenBank/DDBJ whole genome shotgun (WGS) entry which is preliminary data.</text>
</comment>